<keyword evidence="6" id="KW-1185">Reference proteome</keyword>
<dbReference type="EMBL" id="JACOPN010000006">
    <property type="protein sequence ID" value="MBC5717649.1"/>
    <property type="molecule type" value="Genomic_DNA"/>
</dbReference>
<keyword evidence="3" id="KW-0808">Transferase</keyword>
<name>A0A8J6IWF9_9FIRM</name>
<comment type="caution">
    <text evidence="5">The sequence shown here is derived from an EMBL/GenBank/DDBJ whole genome shotgun (WGS) entry which is preliminary data.</text>
</comment>
<comment type="similarity">
    <text evidence="1">Belongs to the glycosyltransferase 2 family.</text>
</comment>
<evidence type="ECO:0000256" key="1">
    <source>
        <dbReference type="ARBA" id="ARBA00006739"/>
    </source>
</evidence>
<dbReference type="Gene3D" id="3.90.550.10">
    <property type="entry name" value="Spore Coat Polysaccharide Biosynthesis Protein SpsA, Chain A"/>
    <property type="match status" value="1"/>
</dbReference>
<dbReference type="SUPFAM" id="SSF53448">
    <property type="entry name" value="Nucleotide-diphospho-sugar transferases"/>
    <property type="match status" value="1"/>
</dbReference>
<dbReference type="InterPro" id="IPR029044">
    <property type="entry name" value="Nucleotide-diphossugar_trans"/>
</dbReference>
<proteinExistence type="inferred from homology"/>
<evidence type="ECO:0000256" key="3">
    <source>
        <dbReference type="ARBA" id="ARBA00022679"/>
    </source>
</evidence>
<dbReference type="PANTHER" id="PTHR43685">
    <property type="entry name" value="GLYCOSYLTRANSFERASE"/>
    <property type="match status" value="1"/>
</dbReference>
<organism evidence="5 6">
    <name type="scientific">Flintibacter faecis</name>
    <dbReference type="NCBI Taxonomy" id="2763047"/>
    <lineage>
        <taxon>Bacteria</taxon>
        <taxon>Bacillati</taxon>
        <taxon>Bacillota</taxon>
        <taxon>Clostridia</taxon>
        <taxon>Eubacteriales</taxon>
        <taxon>Flintibacter</taxon>
    </lineage>
</organism>
<dbReference type="RefSeq" id="WP_186878850.1">
    <property type="nucleotide sequence ID" value="NZ_JACOPN010000006.1"/>
</dbReference>
<dbReference type="Proteomes" id="UP000602260">
    <property type="component" value="Unassembled WGS sequence"/>
</dbReference>
<feature type="domain" description="Glycosyltransferase 2-like" evidence="4">
    <location>
        <begin position="5"/>
        <end position="129"/>
    </location>
</feature>
<dbReference type="AlphaFoldDB" id="A0A8J6IWF9"/>
<accession>A0A8J6IWF9</accession>
<protein>
    <submittedName>
        <fullName evidence="5">Glycosyltransferase</fullName>
    </submittedName>
</protein>
<evidence type="ECO:0000259" key="4">
    <source>
        <dbReference type="Pfam" id="PF00535"/>
    </source>
</evidence>
<evidence type="ECO:0000256" key="2">
    <source>
        <dbReference type="ARBA" id="ARBA00022676"/>
    </source>
</evidence>
<evidence type="ECO:0000313" key="5">
    <source>
        <dbReference type="EMBL" id="MBC5717649.1"/>
    </source>
</evidence>
<keyword evidence="2" id="KW-0328">Glycosyltransferase</keyword>
<dbReference type="Pfam" id="PF00535">
    <property type="entry name" value="Glycos_transf_2"/>
    <property type="match status" value="1"/>
</dbReference>
<gene>
    <name evidence="5" type="ORF">H8S55_09995</name>
</gene>
<dbReference type="GO" id="GO:0016757">
    <property type="term" value="F:glycosyltransferase activity"/>
    <property type="evidence" value="ECO:0007669"/>
    <property type="project" value="UniProtKB-KW"/>
</dbReference>
<dbReference type="PANTHER" id="PTHR43685:SF5">
    <property type="entry name" value="GLYCOSYLTRANSFERASE EPSE-RELATED"/>
    <property type="match status" value="1"/>
</dbReference>
<reference evidence="5" key="1">
    <citation type="submission" date="2020-08" db="EMBL/GenBank/DDBJ databases">
        <title>Genome public.</title>
        <authorList>
            <person name="Liu C."/>
            <person name="Sun Q."/>
        </authorList>
    </citation>
    <scope>NUCLEOTIDE SEQUENCE</scope>
    <source>
        <strain evidence="5">BX5</strain>
    </source>
</reference>
<dbReference type="InterPro" id="IPR001173">
    <property type="entry name" value="Glyco_trans_2-like"/>
</dbReference>
<dbReference type="InterPro" id="IPR050834">
    <property type="entry name" value="Glycosyltransf_2"/>
</dbReference>
<evidence type="ECO:0000313" key="6">
    <source>
        <dbReference type="Proteomes" id="UP000602260"/>
    </source>
</evidence>
<sequence>MPRVTVLLPTYQSEKYLHETMKSIFSQSFQDFEVLIVDDHSTDDTLKIIQSFPDSRVRLLSGPQKGLAEALNCGMCQAAGEYIARIDADDLMVPSRLEKQVAYMDSHPEVAVCGGWQQYFGLSTYLHAPPETSEQCRANLLFRCDLCHSTLMLRRDVFLGNSLFYDDSFAAEDFELWTRVLDHGEISNLPEVLGYYREDGRSITTAKKEQLIVQQSEIVAATLKRNLNIELTPAQTMYFRGWINPFFDTQYGLPIEERESAWRDLRRILAQIYERNREAGYYDEKALLKALASEWAVLRYNAPFELPREEIPTLESVFVGQKRSQVLLRKALSFCRNYRGIRRKYWKLKSLLDRRQKNRHRGER</sequence>